<evidence type="ECO:0000313" key="2">
    <source>
        <dbReference type="Proteomes" id="UP000006853"/>
    </source>
</evidence>
<name>F2QRJ8_KOMPC</name>
<reference evidence="1 2" key="3">
    <citation type="journal article" date="2016" name="FEMS Yeast Res.">
        <title>Curation of the genome annotation of Pichia pastoris (Komagataella phaffii) CBS7435 from gene level to protein function.</title>
        <authorList>
            <person name="Valli M."/>
            <person name="Tatto N.E."/>
            <person name="Peymann A."/>
            <person name="Gruber C."/>
            <person name="Landes N."/>
            <person name="Ekker H."/>
            <person name="Thallinger G.G."/>
            <person name="Mattanovich D."/>
            <person name="Gasser B."/>
            <person name="Graf A.B."/>
        </authorList>
    </citation>
    <scope>GENOME REANNOTATION</scope>
    <source>
        <strain evidence="1 2">ATCC 76273 / CBS 7435 / CECT 11047 / NRRL Y-11430 / Wegner 21-1</strain>
    </source>
</reference>
<dbReference type="EMBL" id="FR839629">
    <property type="protein sequence ID" value="CCA38026.1"/>
    <property type="molecule type" value="Genomic_DNA"/>
</dbReference>
<reference evidence="1 2" key="1">
    <citation type="journal article" date="2011" name="J. Biotechnol.">
        <title>High-quality genome sequence of Pichia pastoris CBS7435.</title>
        <authorList>
            <person name="Kuberl A."/>
            <person name="Schneider J."/>
            <person name="Thallinger G.G."/>
            <person name="Anderl I."/>
            <person name="Wibberg D."/>
            <person name="Hajek T."/>
            <person name="Jaenicke S."/>
            <person name="Brinkrolf K."/>
            <person name="Goesmann A."/>
            <person name="Szczepanowski R."/>
            <person name="Puhler A."/>
            <person name="Schwab H."/>
            <person name="Glieder A."/>
            <person name="Pichler H."/>
        </authorList>
    </citation>
    <scope>NUCLEOTIDE SEQUENCE [LARGE SCALE GENOMIC DNA]</scope>
    <source>
        <strain evidence="2">ATCC 76273 / CBS 7435 / CECT 11047 / NRRL Y-11430 / Wegner 21-1</strain>
    </source>
</reference>
<dbReference type="HOGENOM" id="CLU_404437_0_0_1"/>
<gene>
    <name evidence="1" type="ordered locus">PP7435_Chr2-0332</name>
</gene>
<proteinExistence type="predicted"/>
<keyword evidence="2" id="KW-1185">Reference proteome</keyword>
<evidence type="ECO:0008006" key="3">
    <source>
        <dbReference type="Google" id="ProtNLM"/>
    </source>
</evidence>
<protein>
    <recommendedName>
        <fullName evidence="3">F-box domain-containing protein</fullName>
    </recommendedName>
</protein>
<dbReference type="AlphaFoldDB" id="F2QRJ8"/>
<organism evidence="1 2">
    <name type="scientific">Komagataella phaffii (strain ATCC 76273 / CBS 7435 / CECT 11047 / NRRL Y-11430 / Wegner 21-1)</name>
    <name type="common">Yeast</name>
    <name type="synonym">Pichia pastoris</name>
    <dbReference type="NCBI Taxonomy" id="981350"/>
    <lineage>
        <taxon>Eukaryota</taxon>
        <taxon>Fungi</taxon>
        <taxon>Dikarya</taxon>
        <taxon>Ascomycota</taxon>
        <taxon>Saccharomycotina</taxon>
        <taxon>Pichiomycetes</taxon>
        <taxon>Pichiales</taxon>
        <taxon>Pichiaceae</taxon>
        <taxon>Komagataella</taxon>
    </lineage>
</organism>
<accession>F2QRJ8</accession>
<reference key="2">
    <citation type="submission" date="2011-04" db="EMBL/GenBank/DDBJ databases">
        <title>High-quality genome sequence of Pichia pastoris CBS 7435.</title>
        <authorList>
            <person name="Kueberl A."/>
            <person name="Schneider J."/>
            <person name="Thallinger G.G."/>
            <person name="Anderl I."/>
            <person name="Wibberg D."/>
            <person name="Hajek T."/>
            <person name="Jaenicke S."/>
            <person name="Brinkrolf K."/>
            <person name="Goesmann A."/>
            <person name="Szczepanowski R."/>
            <person name="Puehler A."/>
            <person name="Schwab H."/>
            <person name="Glieder A."/>
            <person name="Pichler H."/>
        </authorList>
    </citation>
    <scope>NUCLEOTIDE SEQUENCE</scope>
    <source>
        <strain>CBS 7435</strain>
    </source>
</reference>
<dbReference type="Proteomes" id="UP000006853">
    <property type="component" value="Chromosome 2"/>
</dbReference>
<sequence>MIDRLPLEIRSVVAQNLPQTDKFHLLLTSKKLYRSTIDSVYESIVIDGNMIYFHPELSSYLYQRNSSIEGSGNAFVTLIHTYHGLKSFCKRLIKDPKLISKIRYFEISNNLPDNFIEFEIYEYLIKIFPVMTNLRFLTVNYNSCYINLNAFLMKLPETARMQIKCIEGDFTSNVLMHGPTASIKDNNDLIRISSNSLSSLKLYNLSKELDFRLPPMSNLNVLHLNGKNYNASNYRVPAVYNIVNTLGIDFNFVQENFNKFFYNGMTNEVNVTSFNSIFNHYDNQLVIEEDQEVINFHRIFAPEVKFDSLVEFKLDHFTIDYANLEFLRKHLNLRQCQKLSLLDIKELTQFFDDDDPMEEEDYEISDTDSMDFQFNIIGDDITEVMQYDAANNDQRFPDDLFFLYSLKDQVQNLSELNVKVKNKVKDIVPLLLQKIARLEKLYAFIYYYPSSRQFRSWSHQIRTYFASLSKHSNTITRLIIDTEDQANNEILEVPSFVLKHYLPLFHSLRCLRIPVSIHHIHHILLRLHAFNLEYLELIFPEFNYCQNASQSNSNNSSTSSVSSGLIINNDYMNSSPYVSHVLYNSGKTIDAKEVIDWNQYYGFSESLSPGQLLALVKFDSTQNLNLSSFRLKQLARLFKLKFPSLRYLKIFNVIIKLDSLSHIEIREKGLEKWFNSQLLS</sequence>
<evidence type="ECO:0000313" key="1">
    <source>
        <dbReference type="EMBL" id="CCA38026.1"/>
    </source>
</evidence>